<evidence type="ECO:0000256" key="1">
    <source>
        <dbReference type="ARBA" id="ARBA00022723"/>
    </source>
</evidence>
<dbReference type="GO" id="GO:0005737">
    <property type="term" value="C:cytoplasm"/>
    <property type="evidence" value="ECO:0007669"/>
    <property type="project" value="TreeGrafter"/>
</dbReference>
<gene>
    <name evidence="3" type="ORF">M404DRAFT_629902</name>
</gene>
<evidence type="ECO:0000256" key="2">
    <source>
        <dbReference type="ARBA" id="ARBA00022801"/>
    </source>
</evidence>
<dbReference type="InParanoid" id="A0A0C3P6K3"/>
<dbReference type="GO" id="GO:0008239">
    <property type="term" value="F:dipeptidyl-peptidase activity"/>
    <property type="evidence" value="ECO:0007669"/>
    <property type="project" value="TreeGrafter"/>
</dbReference>
<evidence type="ECO:0000313" key="3">
    <source>
        <dbReference type="EMBL" id="KIO02999.1"/>
    </source>
</evidence>
<proteinExistence type="predicted"/>
<dbReference type="HOGENOM" id="CLU_1355132_0_0_1"/>
<reference evidence="3 4" key="1">
    <citation type="submission" date="2014-04" db="EMBL/GenBank/DDBJ databases">
        <authorList>
            <consortium name="DOE Joint Genome Institute"/>
            <person name="Kuo A."/>
            <person name="Kohler A."/>
            <person name="Costa M.D."/>
            <person name="Nagy L.G."/>
            <person name="Floudas D."/>
            <person name="Copeland A."/>
            <person name="Barry K.W."/>
            <person name="Cichocki N."/>
            <person name="Veneault-Fourrey C."/>
            <person name="LaButti K."/>
            <person name="Lindquist E.A."/>
            <person name="Lipzen A."/>
            <person name="Lundell T."/>
            <person name="Morin E."/>
            <person name="Murat C."/>
            <person name="Sun H."/>
            <person name="Tunlid A."/>
            <person name="Henrissat B."/>
            <person name="Grigoriev I.V."/>
            <person name="Hibbett D.S."/>
            <person name="Martin F."/>
            <person name="Nordberg H.P."/>
            <person name="Cantor M.N."/>
            <person name="Hua S.X."/>
        </authorList>
    </citation>
    <scope>NUCLEOTIDE SEQUENCE [LARGE SCALE GENOMIC DNA]</scope>
    <source>
        <strain evidence="3 4">Marx 270</strain>
    </source>
</reference>
<organism evidence="3 4">
    <name type="scientific">Pisolithus tinctorius Marx 270</name>
    <dbReference type="NCBI Taxonomy" id="870435"/>
    <lineage>
        <taxon>Eukaryota</taxon>
        <taxon>Fungi</taxon>
        <taxon>Dikarya</taxon>
        <taxon>Basidiomycota</taxon>
        <taxon>Agaricomycotina</taxon>
        <taxon>Agaricomycetes</taxon>
        <taxon>Agaricomycetidae</taxon>
        <taxon>Boletales</taxon>
        <taxon>Sclerodermatineae</taxon>
        <taxon>Pisolithaceae</taxon>
        <taxon>Pisolithus</taxon>
    </lineage>
</organism>
<evidence type="ECO:0000313" key="4">
    <source>
        <dbReference type="Proteomes" id="UP000054217"/>
    </source>
</evidence>
<sequence>MFRASQWKRVLGVRPGGSYHHVPSSPLLRLRNINPSLKTRMASFLAERYLADKAPPICRVEVAKAFDQLTPREKLYAHYIGQACWAGGRVVQGQWTPQAHTLYDLLVLTFSANGKLADLEALKQRSGVSEQDFDDALQYSAQVLHNLVNYKSFGFTKFVPRVPVGEFAKIIAASTNAANAVPLWETASGPHRCVVFSSAHSC</sequence>
<name>A0A0C3P6K3_PISTI</name>
<dbReference type="Proteomes" id="UP000054217">
    <property type="component" value="Unassembled WGS sequence"/>
</dbReference>
<protein>
    <submittedName>
        <fullName evidence="3">Uncharacterized protein</fullName>
    </submittedName>
</protein>
<dbReference type="AlphaFoldDB" id="A0A0C3P6K3"/>
<keyword evidence="4" id="KW-1185">Reference proteome</keyword>
<dbReference type="PANTHER" id="PTHR23422:SF11">
    <property type="entry name" value="DIPEPTIDYL PEPTIDASE 3"/>
    <property type="match status" value="1"/>
</dbReference>
<reference evidence="4" key="2">
    <citation type="submission" date="2015-01" db="EMBL/GenBank/DDBJ databases">
        <title>Evolutionary Origins and Diversification of the Mycorrhizal Mutualists.</title>
        <authorList>
            <consortium name="DOE Joint Genome Institute"/>
            <consortium name="Mycorrhizal Genomics Consortium"/>
            <person name="Kohler A."/>
            <person name="Kuo A."/>
            <person name="Nagy L.G."/>
            <person name="Floudas D."/>
            <person name="Copeland A."/>
            <person name="Barry K.W."/>
            <person name="Cichocki N."/>
            <person name="Veneault-Fourrey C."/>
            <person name="LaButti K."/>
            <person name="Lindquist E.A."/>
            <person name="Lipzen A."/>
            <person name="Lundell T."/>
            <person name="Morin E."/>
            <person name="Murat C."/>
            <person name="Riley R."/>
            <person name="Ohm R."/>
            <person name="Sun H."/>
            <person name="Tunlid A."/>
            <person name="Henrissat B."/>
            <person name="Grigoriev I.V."/>
            <person name="Hibbett D.S."/>
            <person name="Martin F."/>
        </authorList>
    </citation>
    <scope>NUCLEOTIDE SEQUENCE [LARGE SCALE GENOMIC DNA]</scope>
    <source>
        <strain evidence="4">Marx 270</strain>
    </source>
</reference>
<dbReference type="GO" id="GO:0046872">
    <property type="term" value="F:metal ion binding"/>
    <property type="evidence" value="ECO:0007669"/>
    <property type="project" value="UniProtKB-KW"/>
</dbReference>
<dbReference type="InterPro" id="IPR039461">
    <property type="entry name" value="Peptidase_M49"/>
</dbReference>
<accession>A0A0C3P6K3</accession>
<dbReference type="EMBL" id="KN831978">
    <property type="protein sequence ID" value="KIO02999.1"/>
    <property type="molecule type" value="Genomic_DNA"/>
</dbReference>
<dbReference type="OrthoDB" id="4694525at2759"/>
<keyword evidence="1" id="KW-0479">Metal-binding</keyword>
<dbReference type="PANTHER" id="PTHR23422">
    <property type="entry name" value="DIPEPTIDYL PEPTIDASE III-RELATED"/>
    <property type="match status" value="1"/>
</dbReference>
<dbReference type="Gene3D" id="3.30.540.30">
    <property type="match status" value="1"/>
</dbReference>
<keyword evidence="2" id="KW-0378">Hydrolase</keyword>